<name>A0A4Y1X083_9BACT</name>
<dbReference type="AlphaFoldDB" id="A0A4Y1X083"/>
<dbReference type="SUPFAM" id="SSF51161">
    <property type="entry name" value="Trimeric LpxA-like enzymes"/>
    <property type="match status" value="1"/>
</dbReference>
<keyword evidence="2" id="KW-1185">Reference proteome</keyword>
<reference evidence="2" key="1">
    <citation type="submission" date="2019-06" db="EMBL/GenBank/DDBJ databases">
        <title>Alistipes onderdonkii subsp. vulgaris subsp. nov., Alistipes dispar sp. nov. and Alistipes communis sp. nov., isolated from human faeces, and creation of Alistipes onderdonkii subsp. onderdonkii subsp. nov.</title>
        <authorList>
            <person name="Sakamoto M."/>
            <person name="Ikeyama N."/>
            <person name="Ogata Y."/>
            <person name="Suda W."/>
            <person name="Iino T."/>
            <person name="Hattori M."/>
            <person name="Ohkuma M."/>
        </authorList>
    </citation>
    <scope>NUCLEOTIDE SEQUENCE [LARGE SCALE GENOMIC DNA]</scope>
    <source>
        <strain evidence="2">5CPEGH6</strain>
    </source>
</reference>
<dbReference type="KEGG" id="ada:A5CPEGH6_13510"/>
<organism evidence="1 2">
    <name type="scientific">Alistipes dispar</name>
    <dbReference type="NCBI Taxonomy" id="2585119"/>
    <lineage>
        <taxon>Bacteria</taxon>
        <taxon>Pseudomonadati</taxon>
        <taxon>Bacteroidota</taxon>
        <taxon>Bacteroidia</taxon>
        <taxon>Bacteroidales</taxon>
        <taxon>Rikenellaceae</taxon>
        <taxon>Alistipes</taxon>
    </lineage>
</organism>
<protein>
    <recommendedName>
        <fullName evidence="3">Acyltransferase</fullName>
    </recommendedName>
</protein>
<dbReference type="InterPro" id="IPR011004">
    <property type="entry name" value="Trimer_LpxA-like_sf"/>
</dbReference>
<evidence type="ECO:0008006" key="3">
    <source>
        <dbReference type="Google" id="ProtNLM"/>
    </source>
</evidence>
<evidence type="ECO:0000313" key="1">
    <source>
        <dbReference type="EMBL" id="BBL06713.1"/>
    </source>
</evidence>
<evidence type="ECO:0000313" key="2">
    <source>
        <dbReference type="Proteomes" id="UP000319374"/>
    </source>
</evidence>
<dbReference type="EMBL" id="AP019736">
    <property type="protein sequence ID" value="BBL06713.1"/>
    <property type="molecule type" value="Genomic_DNA"/>
</dbReference>
<dbReference type="Gene3D" id="2.160.10.10">
    <property type="entry name" value="Hexapeptide repeat proteins"/>
    <property type="match status" value="1"/>
</dbReference>
<accession>A0A4Y1X083</accession>
<proteinExistence type="predicted"/>
<dbReference type="Proteomes" id="UP000319374">
    <property type="component" value="Chromosome"/>
</dbReference>
<gene>
    <name evidence="1" type="ORF">A5CPEGH6_13510</name>
</gene>
<sequence>MLIRDRLEIGKYTRIGFLSFFMDCDDHFTVNTDTLNVTRNKQPIVIGRYCWIACKTFVKKGVVLPDYTIVASANAVLTKDYSDIGEYCVLGGVPAKVIGRGIRRIYNWKAEARLKEYFDEHPEATTFDPGIADDQIDEYCLSNAIHL</sequence>